<dbReference type="Pfam" id="PF00465">
    <property type="entry name" value="Fe-ADH"/>
    <property type="match status" value="1"/>
</dbReference>
<evidence type="ECO:0000259" key="3">
    <source>
        <dbReference type="Pfam" id="PF25137"/>
    </source>
</evidence>
<dbReference type="AlphaFoldDB" id="A0A7X3SKF1"/>
<dbReference type="Gene3D" id="1.20.1090.10">
    <property type="entry name" value="Dehydroquinate synthase-like - alpha domain"/>
    <property type="match status" value="1"/>
</dbReference>
<dbReference type="PANTHER" id="PTHR43633:SF1">
    <property type="entry name" value="ALCOHOL DEHYDROGENASE YQHD"/>
    <property type="match status" value="1"/>
</dbReference>
<gene>
    <name evidence="4" type="ORF">GN277_18560</name>
</gene>
<dbReference type="SUPFAM" id="SSF56796">
    <property type="entry name" value="Dehydroquinate synthase-like"/>
    <property type="match status" value="1"/>
</dbReference>
<dbReference type="Proteomes" id="UP000460412">
    <property type="component" value="Unassembled WGS sequence"/>
</dbReference>
<dbReference type="PANTHER" id="PTHR43633">
    <property type="entry name" value="ALCOHOL DEHYDROGENASE YQHD"/>
    <property type="match status" value="1"/>
</dbReference>
<dbReference type="InterPro" id="IPR056798">
    <property type="entry name" value="ADH_Fe_C"/>
</dbReference>
<dbReference type="GO" id="GO:0046872">
    <property type="term" value="F:metal ion binding"/>
    <property type="evidence" value="ECO:0007669"/>
    <property type="project" value="InterPro"/>
</dbReference>
<name>A0A7X3SKF1_9FIRM</name>
<sequence length="393" mass="43080">MLNFDYYTPTRVVFGRNTEAETGKLIREQKCQKVLVHYGSGSVVRSGLLERIYASLKAEGIQYVSLGGVVPNPRLSKVREGIALGQKEGVDFILAVGGGSVIDSAKAIGYGMTNEGDVWDFYAKKRTAKACLPVGAVLTIAAAGSEMSNSSVITNEDGLIKRGYSSNYSRCRFAVLNPELTYTLPDYQTQSGCVDIMMHTLERYLNHGTNMEITDGISEALLRTVIKNAQLLKKEPENYEARAEVMWAGSLSHNGLTGCGTDGGDFASHQLEHELSGMFDVTHGAGLSAVWGSWARYVYKERPDRFANLAVRVLRVSKKDSEEATALAGIEAMEDFFRSIGMPVTLRELKVEPTKEQILKLAEKCSFGNTRTIGVVKKLGREDMAAIYRMAKG</sequence>
<dbReference type="GO" id="GO:0008106">
    <property type="term" value="F:alcohol dehydrogenase (NADP+) activity"/>
    <property type="evidence" value="ECO:0007669"/>
    <property type="project" value="TreeGrafter"/>
</dbReference>
<dbReference type="Pfam" id="PF25137">
    <property type="entry name" value="ADH_Fe_C"/>
    <property type="match status" value="1"/>
</dbReference>
<dbReference type="FunFam" id="3.40.50.1970:FF:000003">
    <property type="entry name" value="Alcohol dehydrogenase, iron-containing"/>
    <property type="match status" value="1"/>
</dbReference>
<evidence type="ECO:0000259" key="2">
    <source>
        <dbReference type="Pfam" id="PF00465"/>
    </source>
</evidence>
<dbReference type="GO" id="GO:1990362">
    <property type="term" value="F:butanol dehydrogenase (NAD+) activity"/>
    <property type="evidence" value="ECO:0007669"/>
    <property type="project" value="InterPro"/>
</dbReference>
<keyword evidence="5" id="KW-1185">Reference proteome</keyword>
<evidence type="ECO:0000256" key="1">
    <source>
        <dbReference type="ARBA" id="ARBA00023002"/>
    </source>
</evidence>
<proteinExistence type="predicted"/>
<reference evidence="4 5" key="1">
    <citation type="submission" date="2019-12" db="EMBL/GenBank/DDBJ databases">
        <title>Sporaefaciens musculi gen. nov., sp. nov., a novel bacterium isolated from the caecum of an obese mouse.</title>
        <authorList>
            <person name="Rasmussen T.S."/>
            <person name="Streidl T."/>
            <person name="Hitch T.C.A."/>
            <person name="Wortmann E."/>
            <person name="Deptula P."/>
            <person name="Hansen M."/>
            <person name="Nielsen D.S."/>
            <person name="Clavel T."/>
            <person name="Vogensen F.K."/>
        </authorList>
    </citation>
    <scope>NUCLEOTIDE SEQUENCE [LARGE SCALE GENOMIC DNA]</scope>
    <source>
        <strain evidence="4 5">WCA-9-b2</strain>
    </source>
</reference>
<dbReference type="EMBL" id="WUQX01000001">
    <property type="protein sequence ID" value="MXP77306.1"/>
    <property type="molecule type" value="Genomic_DNA"/>
</dbReference>
<dbReference type="GO" id="GO:1990002">
    <property type="term" value="F:methylglyoxal reductase (NADPH) (acetol producing) activity"/>
    <property type="evidence" value="ECO:0007669"/>
    <property type="project" value="TreeGrafter"/>
</dbReference>
<feature type="domain" description="Alcohol dehydrogenase iron-type/glycerol dehydrogenase GldA" evidence="2">
    <location>
        <begin position="9"/>
        <end position="178"/>
    </location>
</feature>
<dbReference type="CDD" id="cd08187">
    <property type="entry name" value="BDH"/>
    <property type="match status" value="1"/>
</dbReference>
<protein>
    <submittedName>
        <fullName evidence="4">Iron-containing alcohol dehydrogenase</fullName>
    </submittedName>
</protein>
<dbReference type="InterPro" id="IPR001670">
    <property type="entry name" value="ADH_Fe/GldA"/>
</dbReference>
<dbReference type="InterPro" id="IPR044731">
    <property type="entry name" value="BDH-like"/>
</dbReference>
<dbReference type="Gene3D" id="3.40.50.1970">
    <property type="match status" value="1"/>
</dbReference>
<evidence type="ECO:0000313" key="5">
    <source>
        <dbReference type="Proteomes" id="UP000460412"/>
    </source>
</evidence>
<feature type="domain" description="Fe-containing alcohol dehydrogenase-like C-terminal" evidence="3">
    <location>
        <begin position="191"/>
        <end position="391"/>
    </location>
</feature>
<accession>A0A7X3SKF1</accession>
<dbReference type="RefSeq" id="WP_159752527.1">
    <property type="nucleotide sequence ID" value="NZ_CASSPE010000047.1"/>
</dbReference>
<evidence type="ECO:0000313" key="4">
    <source>
        <dbReference type="EMBL" id="MXP77306.1"/>
    </source>
</evidence>
<keyword evidence="1" id="KW-0560">Oxidoreductase</keyword>
<comment type="caution">
    <text evidence="4">The sequence shown here is derived from an EMBL/GenBank/DDBJ whole genome shotgun (WGS) entry which is preliminary data.</text>
</comment>
<dbReference type="GO" id="GO:0005829">
    <property type="term" value="C:cytosol"/>
    <property type="evidence" value="ECO:0007669"/>
    <property type="project" value="TreeGrafter"/>
</dbReference>
<organism evidence="4 5">
    <name type="scientific">Sporofaciens musculi</name>
    <dbReference type="NCBI Taxonomy" id="2681861"/>
    <lineage>
        <taxon>Bacteria</taxon>
        <taxon>Bacillati</taxon>
        <taxon>Bacillota</taxon>
        <taxon>Clostridia</taxon>
        <taxon>Lachnospirales</taxon>
        <taxon>Lachnospiraceae</taxon>
        <taxon>Sporofaciens</taxon>
    </lineage>
</organism>